<evidence type="ECO:0000256" key="4">
    <source>
        <dbReference type="PROSITE-ProRule" id="PRU00335"/>
    </source>
</evidence>
<keyword evidence="1" id="KW-0805">Transcription regulation</keyword>
<sequence length="194" mass="22053">MLESPTRSEQTRNAIVEAALTILDRDGAAKLTFEAIARECGISKGAVTHHFHSKSALLKEVFQYRSDSFEVFRRNYLASRTPEDGQQALALHIATTREMVERSRSPARAMLSILADDPTPMEVPRKMFAQQVEQIRKEAPDPDLALLRWEAGWGLALYTLFGLSPLSDEERSRLFDQLLDNSRWTSFERPSRSD</sequence>
<organism evidence="6 7">
    <name type="scientific">Caballeronia mineralivorans PML1(12)</name>
    <dbReference type="NCBI Taxonomy" id="908627"/>
    <lineage>
        <taxon>Bacteria</taxon>
        <taxon>Pseudomonadati</taxon>
        <taxon>Pseudomonadota</taxon>
        <taxon>Betaproteobacteria</taxon>
        <taxon>Burkholderiales</taxon>
        <taxon>Burkholderiaceae</taxon>
        <taxon>Caballeronia</taxon>
    </lineage>
</organism>
<comment type="caution">
    <text evidence="6">The sequence shown here is derived from an EMBL/GenBank/DDBJ whole genome shotgun (WGS) entry which is preliminary data.</text>
</comment>
<dbReference type="GO" id="GO:0003700">
    <property type="term" value="F:DNA-binding transcription factor activity"/>
    <property type="evidence" value="ECO:0007669"/>
    <property type="project" value="TreeGrafter"/>
</dbReference>
<dbReference type="PROSITE" id="PS50977">
    <property type="entry name" value="HTH_TETR_2"/>
    <property type="match status" value="1"/>
</dbReference>
<dbReference type="PRINTS" id="PR00455">
    <property type="entry name" value="HTHTETR"/>
</dbReference>
<reference evidence="6 7" key="1">
    <citation type="journal article" date="2015" name="Genome Announc.">
        <title>Draft Genome Sequence of Burkholderia sp. Strain PML1(12), an Ectomycorrhizosphere-Inhabiting Bacterium with Effective Mineral-Weathering Ability.</title>
        <authorList>
            <person name="Uroz S."/>
            <person name="Oger P."/>
        </authorList>
    </citation>
    <scope>NUCLEOTIDE SEQUENCE [LARGE SCALE GENOMIC DNA]</scope>
    <source>
        <strain evidence="7">PML1(12)</strain>
    </source>
</reference>
<dbReference type="InterPro" id="IPR050109">
    <property type="entry name" value="HTH-type_TetR-like_transc_reg"/>
</dbReference>
<evidence type="ECO:0000256" key="2">
    <source>
        <dbReference type="ARBA" id="ARBA00023125"/>
    </source>
</evidence>
<name>A0A0J1FYP5_9BURK</name>
<keyword evidence="3" id="KW-0804">Transcription</keyword>
<evidence type="ECO:0000313" key="7">
    <source>
        <dbReference type="Proteomes" id="UP000035963"/>
    </source>
</evidence>
<evidence type="ECO:0000313" key="6">
    <source>
        <dbReference type="EMBL" id="KLU25058.1"/>
    </source>
</evidence>
<dbReference type="PANTHER" id="PTHR30055">
    <property type="entry name" value="HTH-TYPE TRANSCRIPTIONAL REGULATOR RUTR"/>
    <property type="match status" value="1"/>
</dbReference>
<keyword evidence="7" id="KW-1185">Reference proteome</keyword>
<dbReference type="Proteomes" id="UP000035963">
    <property type="component" value="Unassembled WGS sequence"/>
</dbReference>
<dbReference type="InterPro" id="IPR001647">
    <property type="entry name" value="HTH_TetR"/>
</dbReference>
<feature type="DNA-binding region" description="H-T-H motif" evidence="4">
    <location>
        <begin position="32"/>
        <end position="51"/>
    </location>
</feature>
<feature type="domain" description="HTH tetR-type" evidence="5">
    <location>
        <begin position="9"/>
        <end position="69"/>
    </location>
</feature>
<proteinExistence type="predicted"/>
<dbReference type="Pfam" id="PF17937">
    <property type="entry name" value="TetR_C_28"/>
    <property type="match status" value="1"/>
</dbReference>
<dbReference type="InterPro" id="IPR009057">
    <property type="entry name" value="Homeodomain-like_sf"/>
</dbReference>
<evidence type="ECO:0000256" key="1">
    <source>
        <dbReference type="ARBA" id="ARBA00023015"/>
    </source>
</evidence>
<dbReference type="AlphaFoldDB" id="A0A0J1FYP5"/>
<dbReference type="PATRIC" id="fig|908627.4.peg.3851"/>
<evidence type="ECO:0000259" key="5">
    <source>
        <dbReference type="PROSITE" id="PS50977"/>
    </source>
</evidence>
<dbReference type="PANTHER" id="PTHR30055:SF234">
    <property type="entry name" value="HTH-TYPE TRANSCRIPTIONAL REGULATOR BETI"/>
    <property type="match status" value="1"/>
</dbReference>
<dbReference type="Pfam" id="PF00440">
    <property type="entry name" value="TetR_N"/>
    <property type="match status" value="1"/>
</dbReference>
<evidence type="ECO:0000256" key="3">
    <source>
        <dbReference type="ARBA" id="ARBA00023163"/>
    </source>
</evidence>
<dbReference type="InterPro" id="IPR041479">
    <property type="entry name" value="TetR_CgmR_C"/>
</dbReference>
<dbReference type="SUPFAM" id="SSF46689">
    <property type="entry name" value="Homeodomain-like"/>
    <property type="match status" value="1"/>
</dbReference>
<accession>A0A0J1FYP5</accession>
<gene>
    <name evidence="6" type="ORF">EOS_17180</name>
</gene>
<keyword evidence="2 4" id="KW-0238">DNA-binding</keyword>
<dbReference type="GO" id="GO:0000976">
    <property type="term" value="F:transcription cis-regulatory region binding"/>
    <property type="evidence" value="ECO:0007669"/>
    <property type="project" value="TreeGrafter"/>
</dbReference>
<dbReference type="EMBL" id="AEJF01000108">
    <property type="protein sequence ID" value="KLU25058.1"/>
    <property type="molecule type" value="Genomic_DNA"/>
</dbReference>
<dbReference type="Gene3D" id="1.10.357.10">
    <property type="entry name" value="Tetracycline Repressor, domain 2"/>
    <property type="match status" value="1"/>
</dbReference>
<protein>
    <recommendedName>
        <fullName evidence="5">HTH tetR-type domain-containing protein</fullName>
    </recommendedName>
</protein>